<feature type="region of interest" description="Disordered" evidence="3">
    <location>
        <begin position="155"/>
        <end position="205"/>
    </location>
</feature>
<dbReference type="AlphaFoldDB" id="A0AAV3RFB2"/>
<dbReference type="Proteomes" id="UP001454036">
    <property type="component" value="Unassembled WGS sequence"/>
</dbReference>
<organism evidence="5 6">
    <name type="scientific">Lithospermum erythrorhizon</name>
    <name type="common">Purple gromwell</name>
    <name type="synonym">Lithospermum officinale var. erythrorhizon</name>
    <dbReference type="NCBI Taxonomy" id="34254"/>
    <lineage>
        <taxon>Eukaryota</taxon>
        <taxon>Viridiplantae</taxon>
        <taxon>Streptophyta</taxon>
        <taxon>Embryophyta</taxon>
        <taxon>Tracheophyta</taxon>
        <taxon>Spermatophyta</taxon>
        <taxon>Magnoliopsida</taxon>
        <taxon>eudicotyledons</taxon>
        <taxon>Gunneridae</taxon>
        <taxon>Pentapetalae</taxon>
        <taxon>asterids</taxon>
        <taxon>lamiids</taxon>
        <taxon>Boraginales</taxon>
        <taxon>Boraginaceae</taxon>
        <taxon>Boraginoideae</taxon>
        <taxon>Lithospermeae</taxon>
        <taxon>Lithospermum</taxon>
    </lineage>
</organism>
<dbReference type="GO" id="GO:0006406">
    <property type="term" value="P:mRNA export from nucleus"/>
    <property type="evidence" value="ECO:0007669"/>
    <property type="project" value="TreeGrafter"/>
</dbReference>
<evidence type="ECO:0000256" key="3">
    <source>
        <dbReference type="SAM" id="MobiDB-lite"/>
    </source>
</evidence>
<dbReference type="InterPro" id="IPR012677">
    <property type="entry name" value="Nucleotide-bd_a/b_plait_sf"/>
</dbReference>
<dbReference type="EMBL" id="BAABME010008778">
    <property type="protein sequence ID" value="GAA0173810.1"/>
    <property type="molecule type" value="Genomic_DNA"/>
</dbReference>
<dbReference type="Gene3D" id="3.30.70.330">
    <property type="match status" value="1"/>
</dbReference>
<comment type="caution">
    <text evidence="5">The sequence shown here is derived from an EMBL/GenBank/DDBJ whole genome shotgun (WGS) entry which is preliminary data.</text>
</comment>
<evidence type="ECO:0000313" key="5">
    <source>
        <dbReference type="EMBL" id="GAA0173810.1"/>
    </source>
</evidence>
<feature type="compositionally biased region" description="Basic residues" evidence="3">
    <location>
        <begin position="155"/>
        <end position="170"/>
    </location>
</feature>
<reference evidence="5 6" key="1">
    <citation type="submission" date="2024-01" db="EMBL/GenBank/DDBJ databases">
        <title>The complete chloroplast genome sequence of Lithospermum erythrorhizon: insights into the phylogenetic relationship among Boraginaceae species and the maternal lineages of purple gromwells.</title>
        <authorList>
            <person name="Okada T."/>
            <person name="Watanabe K."/>
        </authorList>
    </citation>
    <scope>NUCLEOTIDE SEQUENCE [LARGE SCALE GENOMIC DNA]</scope>
</reference>
<feature type="compositionally biased region" description="Basic and acidic residues" evidence="3">
    <location>
        <begin position="177"/>
        <end position="205"/>
    </location>
</feature>
<dbReference type="SUPFAM" id="SSF54928">
    <property type="entry name" value="RNA-binding domain, RBD"/>
    <property type="match status" value="1"/>
</dbReference>
<evidence type="ECO:0000259" key="4">
    <source>
        <dbReference type="PROSITE" id="PS50102"/>
    </source>
</evidence>
<gene>
    <name evidence="5" type="ORF">LIER_27349</name>
</gene>
<dbReference type="SMART" id="SM00360">
    <property type="entry name" value="RRM"/>
    <property type="match status" value="1"/>
</dbReference>
<dbReference type="GO" id="GO:0005634">
    <property type="term" value="C:nucleus"/>
    <property type="evidence" value="ECO:0007669"/>
    <property type="project" value="TreeGrafter"/>
</dbReference>
<accession>A0AAV3RFB2</accession>
<dbReference type="PROSITE" id="PS50102">
    <property type="entry name" value="RRM"/>
    <property type="match status" value="1"/>
</dbReference>
<dbReference type="PANTHER" id="PTHR19965">
    <property type="entry name" value="RNA AND EXPORT FACTOR BINDING PROTEIN"/>
    <property type="match status" value="1"/>
</dbReference>
<keyword evidence="1 2" id="KW-0694">RNA-binding</keyword>
<proteinExistence type="predicted"/>
<name>A0AAV3RFB2_LITER</name>
<dbReference type="Pfam" id="PF00076">
    <property type="entry name" value="RRM_1"/>
    <property type="match status" value="1"/>
</dbReference>
<dbReference type="InterPro" id="IPR035979">
    <property type="entry name" value="RBD_domain_sf"/>
</dbReference>
<evidence type="ECO:0000256" key="2">
    <source>
        <dbReference type="PROSITE-ProRule" id="PRU00176"/>
    </source>
</evidence>
<evidence type="ECO:0000313" key="6">
    <source>
        <dbReference type="Proteomes" id="UP001454036"/>
    </source>
</evidence>
<feature type="domain" description="RRM" evidence="4">
    <location>
        <begin position="30"/>
        <end position="107"/>
    </location>
</feature>
<dbReference type="GO" id="GO:0003729">
    <property type="term" value="F:mRNA binding"/>
    <property type="evidence" value="ECO:0007669"/>
    <property type="project" value="TreeGrafter"/>
</dbReference>
<dbReference type="InterPro" id="IPR000504">
    <property type="entry name" value="RRM_dom"/>
</dbReference>
<dbReference type="InterPro" id="IPR051229">
    <property type="entry name" value="ALYREF_mRNA_export"/>
</dbReference>
<keyword evidence="6" id="KW-1185">Reference proteome</keyword>
<evidence type="ECO:0000256" key="1">
    <source>
        <dbReference type="ARBA" id="ARBA00022884"/>
    </source>
</evidence>
<protein>
    <submittedName>
        <fullName evidence="5">RNA metabolism protein</fullName>
    </submittedName>
</protein>
<sequence>MCSTKNSPWQNNVLGDRFKAIESSGVESGTKLQVSNLSDEVSNEDIRELFSEIGELLRYGIHYDKNGSPCGSAEVMFVRRSDAFQAVKKYNDTQFHGKPMKIENLGSIVRAHVGSRLNITGGANGRRSVLKTPGPRYMRNTAILRAFLHSSSRRARGGVHMHCRGGRGRVHGGQGEMTEKKSAEELDKELETDQAETTRIEELET</sequence>
<dbReference type="PANTHER" id="PTHR19965:SF33">
    <property type="entry name" value="THO COMPLEX SUBUNIT 4D"/>
    <property type="match status" value="1"/>
</dbReference>